<dbReference type="Proteomes" id="UP000184052">
    <property type="component" value="Unassembled WGS sequence"/>
</dbReference>
<evidence type="ECO:0000256" key="8">
    <source>
        <dbReference type="SAM" id="Phobius"/>
    </source>
</evidence>
<protein>
    <submittedName>
        <fullName evidence="9">Solute:Na+ symporter, SSS family</fullName>
    </submittedName>
</protein>
<keyword evidence="4 8" id="KW-0812">Transmembrane</keyword>
<organism evidence="9 10">
    <name type="scientific">Dethiosulfatibacter aminovorans DSM 17477</name>
    <dbReference type="NCBI Taxonomy" id="1121476"/>
    <lineage>
        <taxon>Bacteria</taxon>
        <taxon>Bacillati</taxon>
        <taxon>Bacillota</taxon>
        <taxon>Tissierellia</taxon>
        <taxon>Dethiosulfatibacter</taxon>
    </lineage>
</organism>
<dbReference type="RefSeq" id="WP_073051138.1">
    <property type="nucleotide sequence ID" value="NZ_FQZL01000058.1"/>
</dbReference>
<dbReference type="PANTHER" id="PTHR48086:SF7">
    <property type="entry name" value="SODIUM-SOLUTE SYMPORTER-RELATED"/>
    <property type="match status" value="1"/>
</dbReference>
<feature type="transmembrane region" description="Helical" evidence="8">
    <location>
        <begin position="390"/>
        <end position="410"/>
    </location>
</feature>
<dbReference type="Pfam" id="PF00474">
    <property type="entry name" value="SSF"/>
    <property type="match status" value="1"/>
</dbReference>
<evidence type="ECO:0000313" key="9">
    <source>
        <dbReference type="EMBL" id="SHJ90207.1"/>
    </source>
</evidence>
<dbReference type="CDD" id="cd10322">
    <property type="entry name" value="SLC5sbd"/>
    <property type="match status" value="1"/>
</dbReference>
<accession>A0A1M6N3G2</accession>
<feature type="transmembrane region" description="Helical" evidence="8">
    <location>
        <begin position="365"/>
        <end position="384"/>
    </location>
</feature>
<feature type="transmembrane region" description="Helical" evidence="8">
    <location>
        <begin position="123"/>
        <end position="145"/>
    </location>
</feature>
<dbReference type="InterPro" id="IPR050277">
    <property type="entry name" value="Sodium:Solute_Symporter"/>
</dbReference>
<dbReference type="STRING" id="1121476.SAMN02745751_03673"/>
<reference evidence="9 10" key="1">
    <citation type="submission" date="2016-11" db="EMBL/GenBank/DDBJ databases">
        <authorList>
            <person name="Jaros S."/>
            <person name="Januszkiewicz K."/>
            <person name="Wedrychowicz H."/>
        </authorList>
    </citation>
    <scope>NUCLEOTIDE SEQUENCE [LARGE SCALE GENOMIC DNA]</scope>
    <source>
        <strain evidence="9 10">DSM 17477</strain>
    </source>
</reference>
<feature type="transmembrane region" description="Helical" evidence="8">
    <location>
        <begin position="157"/>
        <end position="175"/>
    </location>
</feature>
<feature type="transmembrane region" description="Helical" evidence="8">
    <location>
        <begin position="317"/>
        <end position="345"/>
    </location>
</feature>
<feature type="transmembrane region" description="Helical" evidence="8">
    <location>
        <begin position="270"/>
        <end position="292"/>
    </location>
</feature>
<feature type="transmembrane region" description="Helical" evidence="8">
    <location>
        <begin position="228"/>
        <end position="249"/>
    </location>
</feature>
<evidence type="ECO:0000313" key="10">
    <source>
        <dbReference type="Proteomes" id="UP000184052"/>
    </source>
</evidence>
<keyword evidence="6 8" id="KW-0472">Membrane</keyword>
<comment type="similarity">
    <text evidence="2 7">Belongs to the sodium:solute symporter (SSF) (TC 2.A.21) family.</text>
</comment>
<evidence type="ECO:0000256" key="2">
    <source>
        <dbReference type="ARBA" id="ARBA00006434"/>
    </source>
</evidence>
<evidence type="ECO:0000256" key="5">
    <source>
        <dbReference type="ARBA" id="ARBA00022989"/>
    </source>
</evidence>
<comment type="subcellular location">
    <subcellularLocation>
        <location evidence="1">Membrane</location>
        <topology evidence="1">Multi-pass membrane protein</topology>
    </subcellularLocation>
</comment>
<evidence type="ECO:0000256" key="6">
    <source>
        <dbReference type="ARBA" id="ARBA00023136"/>
    </source>
</evidence>
<feature type="transmembrane region" description="Helical" evidence="8">
    <location>
        <begin position="48"/>
        <end position="69"/>
    </location>
</feature>
<evidence type="ECO:0000256" key="7">
    <source>
        <dbReference type="RuleBase" id="RU362091"/>
    </source>
</evidence>
<evidence type="ECO:0000256" key="1">
    <source>
        <dbReference type="ARBA" id="ARBA00004141"/>
    </source>
</evidence>
<feature type="transmembrane region" description="Helical" evidence="8">
    <location>
        <begin position="422"/>
        <end position="440"/>
    </location>
</feature>
<feature type="transmembrane region" description="Helical" evidence="8">
    <location>
        <begin position="446"/>
        <end position="464"/>
    </location>
</feature>
<name>A0A1M6N3G2_9FIRM</name>
<dbReference type="AlphaFoldDB" id="A0A1M6N3G2"/>
<sequence>MNQSMAVLLATTLILVATFFATSFINNRQKKKVVGNASEDWDVGGRSLPLYVVIGTQFATAMGGGILVGQVGNGYQNGYSVFLYGILCQLAFIILMFIADWLRDNNFATIPEILQHFSGPNKTVKILAGILTIIVPFGWICGQLSAFGKLYSTLTGFSPTILTITLAVASLFFVMPSGLKTVAWTDFIFGILMVIFASAVCFHTLSLAGGMENVLANVPPEIVQFPSSIFSVGLYTSVLWVFSLVPGGLTNQMYYQRIFACKELKEVKKSLWITALVCIIAYFWAVTVGLSVRSINPGLGADREMATGWLLTQLPTWLVAIFSGLIIAAILSTVSSGVQSIVVNLNRDIYRTLHPDCDSSKVLKISKFLSVIVIATAVVLSLAFPSVIKMIVTSYSFSAAGLLCPIFVSYAFRNKNFITKNAILAGMIVGIIACMVSMLFNTSIPYVIWGIIPSGISMVVVSKIEQKEDEINRIAK</sequence>
<proteinExistence type="inferred from homology"/>
<dbReference type="PANTHER" id="PTHR48086">
    <property type="entry name" value="SODIUM/PROLINE SYMPORTER-RELATED"/>
    <property type="match status" value="1"/>
</dbReference>
<gene>
    <name evidence="9" type="ORF">SAMN02745751_03673</name>
</gene>
<feature type="transmembrane region" description="Helical" evidence="8">
    <location>
        <begin position="6"/>
        <end position="27"/>
    </location>
</feature>
<keyword evidence="5 8" id="KW-1133">Transmembrane helix</keyword>
<dbReference type="InterPro" id="IPR001734">
    <property type="entry name" value="Na/solute_symporter"/>
</dbReference>
<evidence type="ECO:0000256" key="3">
    <source>
        <dbReference type="ARBA" id="ARBA00022448"/>
    </source>
</evidence>
<dbReference type="InterPro" id="IPR038377">
    <property type="entry name" value="Na/Glc_symporter_sf"/>
</dbReference>
<keyword evidence="10" id="KW-1185">Reference proteome</keyword>
<dbReference type="Gene3D" id="1.20.1730.10">
    <property type="entry name" value="Sodium/glucose cotransporter"/>
    <property type="match status" value="1"/>
</dbReference>
<feature type="transmembrane region" description="Helical" evidence="8">
    <location>
        <begin position="81"/>
        <end position="102"/>
    </location>
</feature>
<dbReference type="GO" id="GO:0005886">
    <property type="term" value="C:plasma membrane"/>
    <property type="evidence" value="ECO:0007669"/>
    <property type="project" value="TreeGrafter"/>
</dbReference>
<dbReference type="PROSITE" id="PS50283">
    <property type="entry name" value="NA_SOLUT_SYMP_3"/>
    <property type="match status" value="1"/>
</dbReference>
<evidence type="ECO:0000256" key="4">
    <source>
        <dbReference type="ARBA" id="ARBA00022692"/>
    </source>
</evidence>
<keyword evidence="3" id="KW-0813">Transport</keyword>
<dbReference type="EMBL" id="FQZL01000058">
    <property type="protein sequence ID" value="SHJ90207.1"/>
    <property type="molecule type" value="Genomic_DNA"/>
</dbReference>
<dbReference type="GO" id="GO:0022857">
    <property type="term" value="F:transmembrane transporter activity"/>
    <property type="evidence" value="ECO:0007669"/>
    <property type="project" value="InterPro"/>
</dbReference>
<feature type="transmembrane region" description="Helical" evidence="8">
    <location>
        <begin position="187"/>
        <end position="208"/>
    </location>
</feature>